<dbReference type="InterPro" id="IPR006016">
    <property type="entry name" value="UspA"/>
</dbReference>
<proteinExistence type="predicted"/>
<name>A0A1I4GTD2_9EURY</name>
<sequence length="158" mass="16819">MSLLDHIVVPVADETDAAVTAAVLTSHLSEIKHITVVHVIEKGGGVVDKAPMEKRESDAREFFLAVESRLGDEVMVERRLEFGTNVAETIVDVALDVSATAIAFCPRGGNRFARLLSGDTAARLVTDPKLPVVSLHAVDEARLSSNDSTRARSTGGGE</sequence>
<feature type="domain" description="UspA" evidence="1">
    <location>
        <begin position="5"/>
        <end position="133"/>
    </location>
</feature>
<dbReference type="RefSeq" id="WP_089870644.1">
    <property type="nucleotide sequence ID" value="NZ_FOTC01000004.1"/>
</dbReference>
<protein>
    <submittedName>
        <fullName evidence="2">Universal stress protein family protein</fullName>
    </submittedName>
</protein>
<dbReference type="Proteomes" id="UP000199607">
    <property type="component" value="Unassembled WGS sequence"/>
</dbReference>
<organism evidence="2 3">
    <name type="scientific">Halogranum rubrum</name>
    <dbReference type="NCBI Taxonomy" id="553466"/>
    <lineage>
        <taxon>Archaea</taxon>
        <taxon>Methanobacteriati</taxon>
        <taxon>Methanobacteriota</taxon>
        <taxon>Stenosarchaea group</taxon>
        <taxon>Halobacteria</taxon>
        <taxon>Halobacteriales</taxon>
        <taxon>Haloferacaceae</taxon>
    </lineage>
</organism>
<dbReference type="InterPro" id="IPR014729">
    <property type="entry name" value="Rossmann-like_a/b/a_fold"/>
</dbReference>
<evidence type="ECO:0000313" key="3">
    <source>
        <dbReference type="Proteomes" id="UP000199607"/>
    </source>
</evidence>
<dbReference type="Gene3D" id="3.40.50.620">
    <property type="entry name" value="HUPs"/>
    <property type="match status" value="1"/>
</dbReference>
<gene>
    <name evidence="2" type="ORF">SAMN04487950_3354</name>
</gene>
<reference evidence="3" key="1">
    <citation type="submission" date="2016-10" db="EMBL/GenBank/DDBJ databases">
        <authorList>
            <person name="Varghese N."/>
            <person name="Submissions S."/>
        </authorList>
    </citation>
    <scope>NUCLEOTIDE SEQUENCE [LARGE SCALE GENOMIC DNA]</scope>
    <source>
        <strain evidence="3">CGMCC 1.7738</strain>
    </source>
</reference>
<evidence type="ECO:0000313" key="2">
    <source>
        <dbReference type="EMBL" id="SFL32386.1"/>
    </source>
</evidence>
<keyword evidence="3" id="KW-1185">Reference proteome</keyword>
<dbReference type="SUPFAM" id="SSF52402">
    <property type="entry name" value="Adenine nucleotide alpha hydrolases-like"/>
    <property type="match status" value="1"/>
</dbReference>
<evidence type="ECO:0000259" key="1">
    <source>
        <dbReference type="Pfam" id="PF00582"/>
    </source>
</evidence>
<dbReference type="AlphaFoldDB" id="A0A1I4GTD2"/>
<accession>A0A1I4GTD2</accession>
<dbReference type="Pfam" id="PF00582">
    <property type="entry name" value="Usp"/>
    <property type="match status" value="1"/>
</dbReference>
<dbReference type="EMBL" id="FOTC01000004">
    <property type="protein sequence ID" value="SFL32386.1"/>
    <property type="molecule type" value="Genomic_DNA"/>
</dbReference>